<evidence type="ECO:0000313" key="2">
    <source>
        <dbReference type="Proteomes" id="UP000003779"/>
    </source>
</evidence>
<dbReference type="HOGENOM" id="CLU_3254764_0_0_11"/>
<dbReference type="AlphaFoldDB" id="J7LHD2"/>
<dbReference type="Proteomes" id="UP000003779">
    <property type="component" value="Chromosome"/>
</dbReference>
<protein>
    <submittedName>
        <fullName evidence="1">Uncharacterized protein</fullName>
    </submittedName>
</protein>
<accession>J7LHD2</accession>
<name>J7LHD2_NOCAA</name>
<dbReference type="EMBL" id="CP003788">
    <property type="protein sequence ID" value="AFR10910.1"/>
    <property type="molecule type" value="Genomic_DNA"/>
</dbReference>
<sequence length="42" mass="4656">MCQAGLLIAPPRRRYSMPCLRSRASMSSRSSSPDFFCFGALT</sequence>
<organism evidence="1 2">
    <name type="scientific">Nocardiopsis alba (strain ATCC BAA-2165 / BE74)</name>
    <dbReference type="NCBI Taxonomy" id="1205910"/>
    <lineage>
        <taxon>Bacteria</taxon>
        <taxon>Bacillati</taxon>
        <taxon>Actinomycetota</taxon>
        <taxon>Actinomycetes</taxon>
        <taxon>Streptosporangiales</taxon>
        <taxon>Nocardiopsidaceae</taxon>
        <taxon>Nocardiopsis</taxon>
    </lineage>
</organism>
<reference evidence="1 2" key="1">
    <citation type="journal article" date="2012" name="J. Bacteriol.">
        <title>Whole-Genome Sequence of Nocardiopsis alba Strain ATCC BAA-2165, Associated with Honeybees.</title>
        <authorList>
            <person name="Qiao J."/>
            <person name="Chen L."/>
            <person name="Li Y."/>
            <person name="Wang J."/>
            <person name="Zhang W."/>
            <person name="Chen S."/>
        </authorList>
    </citation>
    <scope>NUCLEOTIDE SEQUENCE [LARGE SCALE GENOMIC DNA]</scope>
    <source>
        <strain evidence="2">ATCC BAA-2165 / BE74</strain>
    </source>
</reference>
<proteinExistence type="predicted"/>
<reference evidence="2" key="2">
    <citation type="submission" date="2012-08" db="EMBL/GenBank/DDBJ databases">
        <title>Whole-genome sequence of Nocardiopsis alba strain ATCC BAA-2165 associated with honeybees.</title>
        <authorList>
            <person name="Qiao J."/>
            <person name="Chen L."/>
            <person name="Li Y."/>
            <person name="Wang J."/>
            <person name="Zhang W."/>
            <person name="Chen S."/>
        </authorList>
    </citation>
    <scope>NUCLEOTIDE SEQUENCE [LARGE SCALE GENOMIC DNA]</scope>
    <source>
        <strain evidence="2">ATCC BAA-2165 / BE74</strain>
    </source>
</reference>
<dbReference type="KEGG" id="nal:B005_4145"/>
<evidence type="ECO:0000313" key="1">
    <source>
        <dbReference type="EMBL" id="AFR10910.1"/>
    </source>
</evidence>
<gene>
    <name evidence="1" type="ordered locus">B005_4145</name>
</gene>